<evidence type="ECO:0000256" key="1">
    <source>
        <dbReference type="SAM" id="MobiDB-lite"/>
    </source>
</evidence>
<dbReference type="AlphaFoldDB" id="K6XY99"/>
<feature type="transmembrane region" description="Helical" evidence="2">
    <location>
        <begin position="666"/>
        <end position="685"/>
    </location>
</feature>
<feature type="domain" description="VWFA" evidence="3">
    <location>
        <begin position="337"/>
        <end position="508"/>
    </location>
</feature>
<reference evidence="5 6" key="1">
    <citation type="journal article" date="2017" name="Antonie Van Leeuwenhoek">
        <title>Rhizobium rhizosphaerae sp. nov., a novel species isolated from rice rhizosphere.</title>
        <authorList>
            <person name="Zhao J.J."/>
            <person name="Zhang J."/>
            <person name="Zhang R.J."/>
            <person name="Zhang C.W."/>
            <person name="Yin H.Q."/>
            <person name="Zhang X.X."/>
        </authorList>
    </citation>
    <scope>NUCLEOTIDE SEQUENCE [LARGE SCALE GENOMIC DNA]</scope>
    <source>
        <strain evidence="5 6">E3</strain>
    </source>
</reference>
<dbReference type="PANTHER" id="PTHR45737">
    <property type="entry name" value="VON WILLEBRAND FACTOR A DOMAIN-CONTAINING PROTEIN 5A"/>
    <property type="match status" value="1"/>
</dbReference>
<sequence length="688" mass="77193">MQYATPLLKDESIDEKNNTQSTFKIDVSYESVKGDKPPVYVNDYQQVEQGSFFLQKQGQQGYLLSPLLDTRVDMNITGLVARAKVTQIFTNTSDEWVNGIYVFPLPENAAVDHLEMQIGERRIVGQIHPKQKAKAIYEQAKKEGKKASLLVQQRPNLFKNSVANIGPGESIRVTIEYQQAVAYDEDTFSVRFPTTTTPRYLPKVGLESDPQEIADSGWGMTLPIYKADQALNTQAATEPEPKHKVAINIRLNTGFEVQNINSEFHPIHQLEKSPGAYEISLQQDMIANQDFVLSWQPESNQQPKAAHFVERTRDNVYGMVMLMPPTTETESLSLPREVVFVIDTSGSMAGDSMQQAKDALNYAIQQLPVEDTFNLVEFDSTARKMWPTAQAANAQNKSMAMEYVTNLSADGGTEMLSALQLALGQQAQLNERIRQVIFITDGSVGNEVTLFEYIQQNVQKSRLFTVGIGSAPNSFFMTEAARMGKGTFTYIGSIDTVQERMQALFTKLTHPLLSDLLLNFSDDVEYYPRNFPDLYKGEPLMVSYRTKNLIDNLTVTGNLKNQYWQKSLSLLNAGNAKGLDVLWARRKITQLDRDKRFGHDYDEINKQIEQVAMTHHLVSDMTSLVAVDVTPTAQDTSRDGHVKSHLPKGTKNSVGLLPQTATPAQLQWILALLLMGIGICTVIFTRHR</sequence>
<dbReference type="SMART" id="SM00327">
    <property type="entry name" value="VWA"/>
    <property type="match status" value="1"/>
</dbReference>
<dbReference type="SMART" id="SM00609">
    <property type="entry name" value="VIT"/>
    <property type="match status" value="1"/>
</dbReference>
<dbReference type="Proteomes" id="UP000006334">
    <property type="component" value="Unassembled WGS sequence"/>
</dbReference>
<dbReference type="eggNOG" id="COG2304">
    <property type="taxonomic scope" value="Bacteria"/>
</dbReference>
<dbReference type="InterPro" id="IPR002035">
    <property type="entry name" value="VWF_A"/>
</dbReference>
<name>K6XY99_9ALTE</name>
<evidence type="ECO:0008006" key="7">
    <source>
        <dbReference type="Google" id="ProtNLM"/>
    </source>
</evidence>
<dbReference type="NCBIfam" id="TIGR03788">
    <property type="entry name" value="marine_srt_targ"/>
    <property type="match status" value="1"/>
</dbReference>
<dbReference type="InterPro" id="IPR022440">
    <property type="entry name" value="CHP03788"/>
</dbReference>
<evidence type="ECO:0000256" key="2">
    <source>
        <dbReference type="SAM" id="Phobius"/>
    </source>
</evidence>
<keyword evidence="6" id="KW-1185">Reference proteome</keyword>
<gene>
    <name evidence="5" type="ORF">GLIP_4020</name>
</gene>
<evidence type="ECO:0000259" key="3">
    <source>
        <dbReference type="PROSITE" id="PS50234"/>
    </source>
</evidence>
<evidence type="ECO:0000313" key="6">
    <source>
        <dbReference type="Proteomes" id="UP000006334"/>
    </source>
</evidence>
<keyword evidence="2" id="KW-1133">Transmembrane helix</keyword>
<dbReference type="Pfam" id="PF13768">
    <property type="entry name" value="VWA_3"/>
    <property type="match status" value="1"/>
</dbReference>
<comment type="caution">
    <text evidence="5">The sequence shown here is derived from an EMBL/GenBank/DDBJ whole genome shotgun (WGS) entry which is preliminary data.</text>
</comment>
<dbReference type="PROSITE" id="PS51468">
    <property type="entry name" value="VIT"/>
    <property type="match status" value="1"/>
</dbReference>
<feature type="region of interest" description="Disordered" evidence="1">
    <location>
        <begin position="634"/>
        <end position="654"/>
    </location>
</feature>
<dbReference type="PROSITE" id="PS50234">
    <property type="entry name" value="VWFA"/>
    <property type="match status" value="1"/>
</dbReference>
<dbReference type="PANTHER" id="PTHR45737:SF6">
    <property type="entry name" value="VON WILLEBRAND FACTOR A DOMAIN-CONTAINING PROTEIN 5A"/>
    <property type="match status" value="1"/>
</dbReference>
<keyword evidence="2" id="KW-0472">Membrane</keyword>
<protein>
    <recommendedName>
        <fullName evidence="7">Marine proteobacterial sortase target protein</fullName>
    </recommendedName>
</protein>
<evidence type="ECO:0000313" key="5">
    <source>
        <dbReference type="EMBL" id="GAC16631.1"/>
    </source>
</evidence>
<organism evidence="5 6">
    <name type="scientific">Aliiglaciecola lipolytica E3</name>
    <dbReference type="NCBI Taxonomy" id="1127673"/>
    <lineage>
        <taxon>Bacteria</taxon>
        <taxon>Pseudomonadati</taxon>
        <taxon>Pseudomonadota</taxon>
        <taxon>Gammaproteobacteria</taxon>
        <taxon>Alteromonadales</taxon>
        <taxon>Alteromonadaceae</taxon>
        <taxon>Aliiglaciecola</taxon>
    </lineage>
</organism>
<evidence type="ECO:0000259" key="4">
    <source>
        <dbReference type="PROSITE" id="PS51468"/>
    </source>
</evidence>
<dbReference type="EMBL" id="BAEN01000076">
    <property type="protein sequence ID" value="GAC16631.1"/>
    <property type="molecule type" value="Genomic_DNA"/>
</dbReference>
<dbReference type="SUPFAM" id="SSF53300">
    <property type="entry name" value="vWA-like"/>
    <property type="match status" value="1"/>
</dbReference>
<keyword evidence="2" id="KW-0812">Transmembrane</keyword>
<dbReference type="InterPro" id="IPR036465">
    <property type="entry name" value="vWFA_dom_sf"/>
</dbReference>
<dbReference type="Pfam" id="PF08487">
    <property type="entry name" value="VIT"/>
    <property type="match status" value="1"/>
</dbReference>
<accession>K6XY99</accession>
<dbReference type="STRING" id="1127673.GLIP_4020"/>
<dbReference type="InterPro" id="IPR013694">
    <property type="entry name" value="VIT"/>
</dbReference>
<feature type="domain" description="VIT" evidence="4">
    <location>
        <begin position="51"/>
        <end position="179"/>
    </location>
</feature>
<proteinExistence type="predicted"/>
<dbReference type="Gene3D" id="3.40.50.410">
    <property type="entry name" value="von Willebrand factor, type A domain"/>
    <property type="match status" value="1"/>
</dbReference>